<proteinExistence type="predicted"/>
<name>A0A9Q0E0T7_9TELE</name>
<dbReference type="AlphaFoldDB" id="A0A9Q0E0T7"/>
<sequence length="53" mass="5557">MLPRSMRTGAFDLPGVESTEVPLIGYRPLSPDHGTTGNQSGRGNANNGLDSSQ</sequence>
<comment type="caution">
    <text evidence="2">The sequence shown here is derived from an EMBL/GenBank/DDBJ whole genome shotgun (WGS) entry which is preliminary data.</text>
</comment>
<gene>
    <name evidence="2" type="ORF">NHX12_001489</name>
</gene>
<feature type="compositionally biased region" description="Polar residues" evidence="1">
    <location>
        <begin position="33"/>
        <end position="53"/>
    </location>
</feature>
<organism evidence="2 3">
    <name type="scientific">Muraenolepis orangiensis</name>
    <name type="common">Patagonian moray cod</name>
    <dbReference type="NCBI Taxonomy" id="630683"/>
    <lineage>
        <taxon>Eukaryota</taxon>
        <taxon>Metazoa</taxon>
        <taxon>Chordata</taxon>
        <taxon>Craniata</taxon>
        <taxon>Vertebrata</taxon>
        <taxon>Euteleostomi</taxon>
        <taxon>Actinopterygii</taxon>
        <taxon>Neopterygii</taxon>
        <taxon>Teleostei</taxon>
        <taxon>Neoteleostei</taxon>
        <taxon>Acanthomorphata</taxon>
        <taxon>Zeiogadaria</taxon>
        <taxon>Gadariae</taxon>
        <taxon>Gadiformes</taxon>
        <taxon>Muraenolepidoidei</taxon>
        <taxon>Muraenolepididae</taxon>
        <taxon>Muraenolepis</taxon>
    </lineage>
</organism>
<evidence type="ECO:0000256" key="1">
    <source>
        <dbReference type="SAM" id="MobiDB-lite"/>
    </source>
</evidence>
<protein>
    <submittedName>
        <fullName evidence="2">Uncharacterized protein</fullName>
    </submittedName>
</protein>
<dbReference type="Proteomes" id="UP001148018">
    <property type="component" value="Unassembled WGS sequence"/>
</dbReference>
<feature type="non-terminal residue" evidence="2">
    <location>
        <position position="53"/>
    </location>
</feature>
<dbReference type="OrthoDB" id="10629150at2759"/>
<reference evidence="2" key="1">
    <citation type="submission" date="2022-07" db="EMBL/GenBank/DDBJ databases">
        <title>Chromosome-level genome of Muraenolepis orangiensis.</title>
        <authorList>
            <person name="Kim J."/>
        </authorList>
    </citation>
    <scope>NUCLEOTIDE SEQUENCE</scope>
    <source>
        <strain evidence="2">KU_S4_2022</strain>
        <tissue evidence="2">Muscle</tissue>
    </source>
</reference>
<dbReference type="EMBL" id="JANIIK010000109">
    <property type="protein sequence ID" value="KAJ3597974.1"/>
    <property type="molecule type" value="Genomic_DNA"/>
</dbReference>
<evidence type="ECO:0000313" key="2">
    <source>
        <dbReference type="EMBL" id="KAJ3597974.1"/>
    </source>
</evidence>
<feature type="region of interest" description="Disordered" evidence="1">
    <location>
        <begin position="1"/>
        <end position="53"/>
    </location>
</feature>
<evidence type="ECO:0000313" key="3">
    <source>
        <dbReference type="Proteomes" id="UP001148018"/>
    </source>
</evidence>
<accession>A0A9Q0E0T7</accession>
<keyword evidence="3" id="KW-1185">Reference proteome</keyword>